<comment type="caution">
    <text evidence="1">The sequence shown here is derived from an EMBL/GenBank/DDBJ whole genome shotgun (WGS) entry which is preliminary data.</text>
</comment>
<gene>
    <name evidence="1" type="ORF">I4F81_004302</name>
</gene>
<sequence length="179" mass="17759">MAAAFAPPVGGLATPHRFPLTTSAARRGVYLLPPAGRAALRRRSRLVIAAATPAPPPASGGGGGGGGDDAAAVGGGADVPSPVEAAKAAAAASAAADADAAAATAAAGGPRFKFDPDSPTDAFGRDPKKETEAWMSVAREVLDSPEVCDAIEKHKAEPPPVTPEQQAYLDFIKALDANA</sequence>
<protein>
    <submittedName>
        <fullName evidence="1">Uncharacterized protein</fullName>
    </submittedName>
</protein>
<proteinExistence type="predicted"/>
<organism evidence="1 2">
    <name type="scientific">Pyropia yezoensis</name>
    <name type="common">Susabi-nori</name>
    <name type="synonym">Porphyra yezoensis</name>
    <dbReference type="NCBI Taxonomy" id="2788"/>
    <lineage>
        <taxon>Eukaryota</taxon>
        <taxon>Rhodophyta</taxon>
        <taxon>Bangiophyceae</taxon>
        <taxon>Bangiales</taxon>
        <taxon>Bangiaceae</taxon>
        <taxon>Pyropia</taxon>
    </lineage>
</organism>
<reference evidence="1" key="1">
    <citation type="submission" date="2019-11" db="EMBL/GenBank/DDBJ databases">
        <title>Nori genome reveals adaptations in red seaweeds to the harsh intertidal environment.</title>
        <authorList>
            <person name="Wang D."/>
            <person name="Mao Y."/>
        </authorList>
    </citation>
    <scope>NUCLEOTIDE SEQUENCE</scope>
    <source>
        <tissue evidence="1">Gametophyte</tissue>
    </source>
</reference>
<evidence type="ECO:0000313" key="2">
    <source>
        <dbReference type="Proteomes" id="UP000798662"/>
    </source>
</evidence>
<accession>A0ACC3BUZ8</accession>
<dbReference type="EMBL" id="CM020618">
    <property type="protein sequence ID" value="KAK1861722.1"/>
    <property type="molecule type" value="Genomic_DNA"/>
</dbReference>
<name>A0ACC3BUZ8_PYRYE</name>
<keyword evidence="2" id="KW-1185">Reference proteome</keyword>
<evidence type="ECO:0000313" key="1">
    <source>
        <dbReference type="EMBL" id="KAK1861722.1"/>
    </source>
</evidence>
<dbReference type="Proteomes" id="UP000798662">
    <property type="component" value="Chromosome 1"/>
</dbReference>